<dbReference type="STRING" id="361077.A0A151Z844"/>
<evidence type="ECO:0000256" key="4">
    <source>
        <dbReference type="ARBA" id="ARBA00022502"/>
    </source>
</evidence>
<dbReference type="EC" id="2.4.1.-" evidence="11"/>
<proteinExistence type="inferred from homology"/>
<feature type="transmembrane region" description="Helical" evidence="11">
    <location>
        <begin position="129"/>
        <end position="155"/>
    </location>
</feature>
<dbReference type="GO" id="GO:0031501">
    <property type="term" value="C:mannosyltransferase complex"/>
    <property type="evidence" value="ECO:0007669"/>
    <property type="project" value="TreeGrafter"/>
</dbReference>
<evidence type="ECO:0000256" key="1">
    <source>
        <dbReference type="ARBA" id="ARBA00004477"/>
    </source>
</evidence>
<comment type="pathway">
    <text evidence="2 11">Glycolipid biosynthesis; glycosylphosphatidylinositol-anchor biosynthesis.</text>
</comment>
<dbReference type="InterPro" id="IPR007315">
    <property type="entry name" value="PIG-V/Gpi18"/>
</dbReference>
<evidence type="ECO:0000256" key="6">
    <source>
        <dbReference type="ARBA" id="ARBA00022679"/>
    </source>
</evidence>
<evidence type="ECO:0000256" key="10">
    <source>
        <dbReference type="ARBA" id="ARBA00023136"/>
    </source>
</evidence>
<comment type="caution">
    <text evidence="11">Lacks conserved residue(s) required for the propagation of feature annotation.</text>
</comment>
<feature type="transmembrane region" description="Helical" evidence="11">
    <location>
        <begin position="318"/>
        <end position="339"/>
    </location>
</feature>
<evidence type="ECO:0000256" key="7">
    <source>
        <dbReference type="ARBA" id="ARBA00022692"/>
    </source>
</evidence>
<comment type="caution">
    <text evidence="12">The sequence shown here is derived from an EMBL/GenBank/DDBJ whole genome shotgun (WGS) entry which is preliminary data.</text>
</comment>
<dbReference type="FunCoup" id="A0A151Z844">
    <property type="interactions" value="230"/>
</dbReference>
<dbReference type="PANTHER" id="PTHR12468:SF2">
    <property type="entry name" value="GPI MANNOSYLTRANSFERASE 2"/>
    <property type="match status" value="1"/>
</dbReference>
<evidence type="ECO:0000256" key="8">
    <source>
        <dbReference type="ARBA" id="ARBA00022824"/>
    </source>
</evidence>
<feature type="transmembrane region" description="Helical" evidence="11">
    <location>
        <begin position="167"/>
        <end position="186"/>
    </location>
</feature>
<feature type="transmembrane region" description="Helical" evidence="11">
    <location>
        <begin position="458"/>
        <end position="483"/>
    </location>
</feature>
<keyword evidence="9 11" id="KW-1133">Transmembrane helix</keyword>
<organism evidence="12 13">
    <name type="scientific">Tieghemostelium lacteum</name>
    <name type="common">Slime mold</name>
    <name type="synonym">Dictyostelium lacteum</name>
    <dbReference type="NCBI Taxonomy" id="361077"/>
    <lineage>
        <taxon>Eukaryota</taxon>
        <taxon>Amoebozoa</taxon>
        <taxon>Evosea</taxon>
        <taxon>Eumycetozoa</taxon>
        <taxon>Dictyostelia</taxon>
        <taxon>Dictyosteliales</taxon>
        <taxon>Raperosteliaceae</taxon>
        <taxon>Tieghemostelium</taxon>
    </lineage>
</organism>
<dbReference type="Pfam" id="PF04188">
    <property type="entry name" value="Mannosyl_trans2"/>
    <property type="match status" value="2"/>
</dbReference>
<evidence type="ECO:0000256" key="9">
    <source>
        <dbReference type="ARBA" id="ARBA00022989"/>
    </source>
</evidence>
<comment type="similarity">
    <text evidence="3 11">Belongs to the PIGV family.</text>
</comment>
<evidence type="ECO:0000256" key="3">
    <source>
        <dbReference type="ARBA" id="ARBA00008698"/>
    </source>
</evidence>
<evidence type="ECO:0000313" key="13">
    <source>
        <dbReference type="Proteomes" id="UP000076078"/>
    </source>
</evidence>
<keyword evidence="8 11" id="KW-0256">Endoplasmic reticulum</keyword>
<keyword evidence="13" id="KW-1185">Reference proteome</keyword>
<evidence type="ECO:0000313" key="12">
    <source>
        <dbReference type="EMBL" id="KYQ90121.1"/>
    </source>
</evidence>
<comment type="function">
    <text evidence="11">Mannosyltransferase involved in glycosylphosphatidylinositol-anchor biosynthesis.</text>
</comment>
<dbReference type="GO" id="GO:0006506">
    <property type="term" value="P:GPI anchor biosynthetic process"/>
    <property type="evidence" value="ECO:0007669"/>
    <property type="project" value="UniProtKB-UniPathway"/>
</dbReference>
<dbReference type="GO" id="GO:0000009">
    <property type="term" value="F:alpha-1,6-mannosyltransferase activity"/>
    <property type="evidence" value="ECO:0007669"/>
    <property type="project" value="InterPro"/>
</dbReference>
<dbReference type="EMBL" id="LODT01000037">
    <property type="protein sequence ID" value="KYQ90121.1"/>
    <property type="molecule type" value="Genomic_DNA"/>
</dbReference>
<name>A0A151Z844_TIELA</name>
<gene>
    <name evidence="12" type="ORF">DLAC_08705</name>
</gene>
<accession>A0A151Z844</accession>
<feature type="transmembrane region" description="Helical" evidence="11">
    <location>
        <begin position="401"/>
        <end position="423"/>
    </location>
</feature>
<dbReference type="UniPathway" id="UPA00196"/>
<evidence type="ECO:0000256" key="11">
    <source>
        <dbReference type="RuleBase" id="RU363112"/>
    </source>
</evidence>
<dbReference type="Proteomes" id="UP000076078">
    <property type="component" value="Unassembled WGS sequence"/>
</dbReference>
<dbReference type="InParanoid" id="A0A151Z844"/>
<dbReference type="OMA" id="GALFIWC"/>
<keyword evidence="5 11" id="KW-0328">Glycosyltransferase</keyword>
<keyword evidence="6 11" id="KW-0808">Transferase</keyword>
<keyword evidence="10 11" id="KW-0472">Membrane</keyword>
<sequence length="540" mass="62112">MNTSLNTQIQNQKYIVLKAAIISRVFLWVYSIAISGLIDNFDSSTGLKSISPLKSYEEDQKLYLRDHTTESQFVNSFIKRVFVKWDSIYFTRIAEFGYEYEQNHAFFPLYPLLMNGLGRVISILLGNKVIFSDCIIIAGFIISNVAFILSALQLLKLGNIIFKNSKISLVAALLYCMNPAGIFTVAVYTESLFSLFIFSGLVELFGNDYYLGVNGRSLDFHYLPLHKKLLAGTKSSIYFALATFTRSNGILSCGFIIFSYYSHYFISLFRMIFKRLNSILTTSKTRLVKPHLSPSTSYDKLSTSIVNPVSNYTLFEELVILPTALLIQILIVFAPYIAFQFYGYLRFCSGASSDLNPIKNGIWPRVWCQEGIVPNLYGFVQNAYWNQGFFNYYTVNQIPNFLLASPMVIIAVSGIFSYIRYFIQNPNQMIYSSFKLRSKNMNISEQVESFYSPHLIPFILYLLFLTVFSVAFMHVQVITRFFIHSPIIFWFSAKHFLTNGTKDNTPKKSTNTIIQQIILFYFILYNVLGCIMFCNFYPWT</sequence>
<dbReference type="OrthoDB" id="10252502at2759"/>
<keyword evidence="4 11" id="KW-0337">GPI-anchor biosynthesis</keyword>
<feature type="transmembrane region" description="Helical" evidence="11">
    <location>
        <begin position="517"/>
        <end position="539"/>
    </location>
</feature>
<evidence type="ECO:0000256" key="5">
    <source>
        <dbReference type="ARBA" id="ARBA00022676"/>
    </source>
</evidence>
<dbReference type="PANTHER" id="PTHR12468">
    <property type="entry name" value="GPI MANNOSYLTRANSFERASE 2"/>
    <property type="match status" value="1"/>
</dbReference>
<dbReference type="GO" id="GO:0004376">
    <property type="term" value="F:GPI mannosyltransferase activity"/>
    <property type="evidence" value="ECO:0007669"/>
    <property type="project" value="InterPro"/>
</dbReference>
<comment type="subcellular location">
    <subcellularLocation>
        <location evidence="1 11">Endoplasmic reticulum membrane</location>
        <topology evidence="1 11">Multi-pass membrane protein</topology>
    </subcellularLocation>
</comment>
<evidence type="ECO:0000256" key="2">
    <source>
        <dbReference type="ARBA" id="ARBA00004687"/>
    </source>
</evidence>
<dbReference type="AlphaFoldDB" id="A0A151Z844"/>
<feature type="transmembrane region" description="Helical" evidence="11">
    <location>
        <begin position="21"/>
        <end position="38"/>
    </location>
</feature>
<keyword evidence="7 11" id="KW-0812">Transmembrane</keyword>
<reference evidence="12 13" key="1">
    <citation type="submission" date="2015-12" db="EMBL/GenBank/DDBJ databases">
        <title>Dictyostelia acquired genes for synthesis and detection of signals that induce cell-type specialization by lateral gene transfer from prokaryotes.</title>
        <authorList>
            <person name="Gloeckner G."/>
            <person name="Schaap P."/>
        </authorList>
    </citation>
    <scope>NUCLEOTIDE SEQUENCE [LARGE SCALE GENOMIC DNA]</scope>
    <source>
        <strain evidence="12 13">TK</strain>
    </source>
</reference>
<dbReference type="GO" id="GO:0005789">
    <property type="term" value="C:endoplasmic reticulum membrane"/>
    <property type="evidence" value="ECO:0007669"/>
    <property type="project" value="UniProtKB-SubCell"/>
</dbReference>
<protein>
    <recommendedName>
        <fullName evidence="11">GPI mannosyltransferase 2</fullName>
        <ecNumber evidence="11">2.4.1.-</ecNumber>
    </recommendedName>
</protein>